<dbReference type="SMART" id="SM00388">
    <property type="entry name" value="HisKA"/>
    <property type="match status" value="1"/>
</dbReference>
<dbReference type="Gene3D" id="3.30.450.40">
    <property type="match status" value="1"/>
</dbReference>
<reference evidence="19 20" key="1">
    <citation type="submission" date="2019-03" db="EMBL/GenBank/DDBJ databases">
        <title>Genomic Encyclopedia of Type Strains, Phase IV (KMG-IV): sequencing the most valuable type-strain genomes for metagenomic binning, comparative biology and taxonomic classification.</title>
        <authorList>
            <person name="Goeker M."/>
        </authorList>
    </citation>
    <scope>NUCLEOTIDE SEQUENCE [LARGE SCALE GENOMIC DNA]</scope>
    <source>
        <strain evidence="19 20">DSM 26377</strain>
    </source>
</reference>
<evidence type="ECO:0000256" key="8">
    <source>
        <dbReference type="ARBA" id="ARBA00022777"/>
    </source>
</evidence>
<dbReference type="AlphaFoldDB" id="A0A4R7PCN7"/>
<dbReference type="GO" id="GO:0016020">
    <property type="term" value="C:membrane"/>
    <property type="evidence" value="ECO:0007669"/>
    <property type="project" value="UniProtKB-SubCell"/>
</dbReference>
<dbReference type="Gene3D" id="3.30.450.20">
    <property type="entry name" value="PAS domain"/>
    <property type="match status" value="2"/>
</dbReference>
<dbReference type="Proteomes" id="UP000295341">
    <property type="component" value="Unassembled WGS sequence"/>
</dbReference>
<dbReference type="InterPro" id="IPR003661">
    <property type="entry name" value="HisK_dim/P_dom"/>
</dbReference>
<dbReference type="PRINTS" id="PR00344">
    <property type="entry name" value="BCTRLSENSOR"/>
</dbReference>
<dbReference type="InterPro" id="IPR000014">
    <property type="entry name" value="PAS"/>
</dbReference>
<keyword evidence="5" id="KW-0808">Transferase</keyword>
<dbReference type="FunFam" id="1.10.287.130:FF:000004">
    <property type="entry name" value="Ethylene receptor 1"/>
    <property type="match status" value="1"/>
</dbReference>
<dbReference type="InterPro" id="IPR003018">
    <property type="entry name" value="GAF"/>
</dbReference>
<dbReference type="InterPro" id="IPR036890">
    <property type="entry name" value="HATPase_C_sf"/>
</dbReference>
<evidence type="ECO:0000259" key="16">
    <source>
        <dbReference type="PROSITE" id="PS50110"/>
    </source>
</evidence>
<dbReference type="PROSITE" id="PS50112">
    <property type="entry name" value="PAS"/>
    <property type="match status" value="1"/>
</dbReference>
<evidence type="ECO:0000259" key="15">
    <source>
        <dbReference type="PROSITE" id="PS50109"/>
    </source>
</evidence>
<dbReference type="InterPro" id="IPR036097">
    <property type="entry name" value="HisK_dim/P_sf"/>
</dbReference>
<feature type="modified residue" description="4-aspartylphosphate" evidence="13">
    <location>
        <position position="753"/>
    </location>
</feature>
<dbReference type="CDD" id="cd16922">
    <property type="entry name" value="HATPase_EvgS-ArcB-TorS-like"/>
    <property type="match status" value="1"/>
</dbReference>
<organism evidence="19 20">
    <name type="scientific">Panacagrimonas perspica</name>
    <dbReference type="NCBI Taxonomy" id="381431"/>
    <lineage>
        <taxon>Bacteria</taxon>
        <taxon>Pseudomonadati</taxon>
        <taxon>Pseudomonadota</taxon>
        <taxon>Gammaproteobacteria</taxon>
        <taxon>Nevskiales</taxon>
        <taxon>Nevskiaceae</taxon>
        <taxon>Panacagrimonas</taxon>
    </lineage>
</organism>
<evidence type="ECO:0000256" key="6">
    <source>
        <dbReference type="ARBA" id="ARBA00022692"/>
    </source>
</evidence>
<dbReference type="RefSeq" id="WP_162850975.1">
    <property type="nucleotide sequence ID" value="NZ_MWIN01000022.1"/>
</dbReference>
<feature type="region of interest" description="Disordered" evidence="14">
    <location>
        <begin position="1"/>
        <end position="28"/>
    </location>
</feature>
<dbReference type="Gene3D" id="3.40.50.2300">
    <property type="match status" value="2"/>
</dbReference>
<dbReference type="EMBL" id="SOBT01000008">
    <property type="protein sequence ID" value="TDU31000.1"/>
    <property type="molecule type" value="Genomic_DNA"/>
</dbReference>
<dbReference type="CDD" id="cd00156">
    <property type="entry name" value="REC"/>
    <property type="match status" value="1"/>
</dbReference>
<dbReference type="EC" id="2.7.13.3" evidence="3"/>
<dbReference type="InterPro" id="IPR011006">
    <property type="entry name" value="CheY-like_superfamily"/>
</dbReference>
<keyword evidence="9" id="KW-0067">ATP-binding</keyword>
<feature type="domain" description="Histidine kinase" evidence="15">
    <location>
        <begin position="466"/>
        <end position="687"/>
    </location>
</feature>
<dbReference type="CDD" id="cd00082">
    <property type="entry name" value="HisKA"/>
    <property type="match status" value="1"/>
</dbReference>
<dbReference type="Pfam" id="PF02518">
    <property type="entry name" value="HATPase_c"/>
    <property type="match status" value="1"/>
</dbReference>
<feature type="domain" description="Response regulatory" evidence="16">
    <location>
        <begin position="703"/>
        <end position="813"/>
    </location>
</feature>
<dbReference type="SMART" id="SM00387">
    <property type="entry name" value="HATPase_c"/>
    <property type="match status" value="1"/>
</dbReference>
<keyword evidence="4 13" id="KW-0597">Phosphoprotein</keyword>
<dbReference type="InterPro" id="IPR013655">
    <property type="entry name" value="PAS_fold_3"/>
</dbReference>
<evidence type="ECO:0000256" key="2">
    <source>
        <dbReference type="ARBA" id="ARBA00004370"/>
    </source>
</evidence>
<dbReference type="InterPro" id="IPR000700">
    <property type="entry name" value="PAS-assoc_C"/>
</dbReference>
<feature type="compositionally biased region" description="Low complexity" evidence="14">
    <location>
        <begin position="14"/>
        <end position="26"/>
    </location>
</feature>
<dbReference type="GO" id="GO:0000155">
    <property type="term" value="F:phosphorelay sensor kinase activity"/>
    <property type="evidence" value="ECO:0007669"/>
    <property type="project" value="InterPro"/>
</dbReference>
<dbReference type="Gene3D" id="1.10.287.130">
    <property type="match status" value="1"/>
</dbReference>
<evidence type="ECO:0000259" key="18">
    <source>
        <dbReference type="PROSITE" id="PS50113"/>
    </source>
</evidence>
<feature type="domain" description="PAC" evidence="18">
    <location>
        <begin position="277"/>
        <end position="329"/>
    </location>
</feature>
<dbReference type="InterPro" id="IPR005467">
    <property type="entry name" value="His_kinase_dom"/>
</dbReference>
<dbReference type="InterPro" id="IPR004358">
    <property type="entry name" value="Sig_transdc_His_kin-like_C"/>
</dbReference>
<dbReference type="SUPFAM" id="SSF55874">
    <property type="entry name" value="ATPase domain of HSP90 chaperone/DNA topoisomerase II/histidine kinase"/>
    <property type="match status" value="1"/>
</dbReference>
<feature type="domain" description="PAS" evidence="17">
    <location>
        <begin position="330"/>
        <end position="401"/>
    </location>
</feature>
<comment type="caution">
    <text evidence="19">The sequence shown here is derived from an EMBL/GenBank/DDBJ whole genome shotgun (WGS) entry which is preliminary data.</text>
</comment>
<dbReference type="InterPro" id="IPR029016">
    <property type="entry name" value="GAF-like_dom_sf"/>
</dbReference>
<evidence type="ECO:0000259" key="17">
    <source>
        <dbReference type="PROSITE" id="PS50112"/>
    </source>
</evidence>
<feature type="compositionally biased region" description="Polar residues" evidence="14">
    <location>
        <begin position="1"/>
        <end position="11"/>
    </location>
</feature>
<dbReference type="SUPFAM" id="SSF55781">
    <property type="entry name" value="GAF domain-like"/>
    <property type="match status" value="1"/>
</dbReference>
<dbReference type="InterPro" id="IPR003594">
    <property type="entry name" value="HATPase_dom"/>
</dbReference>
<dbReference type="Pfam" id="PF00072">
    <property type="entry name" value="Response_reg"/>
    <property type="match status" value="2"/>
</dbReference>
<evidence type="ECO:0000256" key="7">
    <source>
        <dbReference type="ARBA" id="ARBA00022741"/>
    </source>
</evidence>
<evidence type="ECO:0000256" key="11">
    <source>
        <dbReference type="ARBA" id="ARBA00023012"/>
    </source>
</evidence>
<sequence>MRQSSNQTPPTSEGAPRAAASGAVPARHPDNEAQRIAALNQFGVLDTLPEQSYQDIVKLASMICDVPIALISLIDSDRQWFKARQGLEAEQTPRELAFCAHAILEPGELFQVRDATRDARFSTNPLVTGAPDIRFYAGVPLVTHDGYALGTLCAIDRRPRVLSAAQADGLRALARQVMELLSLRRALGELSQTRTGLAQSELRFGAIVGNLPGFVFRAEVNRPWRVHYASAGVESLTGYPPEFFTVDTRGWQELMLVEDIDRTEAELAAQAAQNLPLRSEYRIRRRDGHVLWVEGRAAHPYRDDAGVLMFDGMVMDIDAPRRAREALIQSEHRFRFLAQSVPEVIWTSGPDGRFDFVSDRVRTQHGFEPAALIGHTWRGAVHPDDVEHATEAWEHCRLTGDPFEVQMRLRAADGSYRGYQCRAVALKDADGRPLKWFGSNTDIEDTLHAKYQAEAAARARSVFLSTMSHEIRTPMNAVLGFAGLLNDTTLTAQQRDFVQAIRTSGDHLLGLINDVLDYSKIESGGLRLELAPFDVRRLVETALDLVSHQAQAKNLELVFTVAPSVPDTSRGDAARVRQVLVNLLGNAVKFTQAGEVSVHLDAVPLADGRTEFRYEVRDTGIGISPEAQERLFVEFSQAEADTGRRFGGTGLGLAISKRIVEAHEGRIEVQSEAGRGSLFRVCIPSSAGTQPQAALPQTLRGRRVLIVDDNAAQIAAMADLVREWGLEPVCERDPQRALERMEKGERCELAIIDQAMPSLDGGELSRRLRASGDLPIILLSTLGAERPQGVAFAAVMSKPVRRSRLHGALVQALQSRPAEVPVEASRPGPAVVAPLSILLAEDNLTNQKLAGLLLRRLGYPSIDIADDGEKALAAVVAKPYDVVLMDLEMPGLDGIEATRRIRAQVPAERQPLIIAMTANVLAEDRERCRAAGMDDYVAKPIDPEQLAGALRRAASRTRAH</sequence>
<evidence type="ECO:0000256" key="3">
    <source>
        <dbReference type="ARBA" id="ARBA00012438"/>
    </source>
</evidence>
<dbReference type="Pfam" id="PF00512">
    <property type="entry name" value="HisKA"/>
    <property type="match status" value="1"/>
</dbReference>
<evidence type="ECO:0000256" key="13">
    <source>
        <dbReference type="PROSITE-ProRule" id="PRU00169"/>
    </source>
</evidence>
<keyword evidence="7" id="KW-0547">Nucleotide-binding</keyword>
<comment type="subcellular location">
    <subcellularLocation>
        <location evidence="2">Membrane</location>
    </subcellularLocation>
</comment>
<evidence type="ECO:0000256" key="14">
    <source>
        <dbReference type="SAM" id="MobiDB-lite"/>
    </source>
</evidence>
<dbReference type="SMART" id="SM00091">
    <property type="entry name" value="PAS"/>
    <property type="match status" value="2"/>
</dbReference>
<keyword evidence="11" id="KW-0902">Two-component regulatory system</keyword>
<dbReference type="PROSITE" id="PS50109">
    <property type="entry name" value="HIS_KIN"/>
    <property type="match status" value="1"/>
</dbReference>
<comment type="catalytic activity">
    <reaction evidence="1">
        <text>ATP + protein L-histidine = ADP + protein N-phospho-L-histidine.</text>
        <dbReference type="EC" id="2.7.13.3"/>
    </reaction>
</comment>
<dbReference type="SMART" id="SM00448">
    <property type="entry name" value="REC"/>
    <property type="match status" value="2"/>
</dbReference>
<feature type="modified residue" description="4-aspartylphosphate" evidence="13">
    <location>
        <position position="886"/>
    </location>
</feature>
<protein>
    <recommendedName>
        <fullName evidence="3">histidine kinase</fullName>
        <ecNumber evidence="3">2.7.13.3</ecNumber>
    </recommendedName>
</protein>
<dbReference type="PANTHER" id="PTHR45339">
    <property type="entry name" value="HYBRID SIGNAL TRANSDUCTION HISTIDINE KINASE J"/>
    <property type="match status" value="1"/>
</dbReference>
<evidence type="ECO:0000313" key="19">
    <source>
        <dbReference type="EMBL" id="TDU31000.1"/>
    </source>
</evidence>
<dbReference type="FunFam" id="3.30.450.20:FF:000099">
    <property type="entry name" value="Sensory box sensor histidine kinase"/>
    <property type="match status" value="1"/>
</dbReference>
<dbReference type="SMART" id="SM00065">
    <property type="entry name" value="GAF"/>
    <property type="match status" value="1"/>
</dbReference>
<evidence type="ECO:0000256" key="5">
    <source>
        <dbReference type="ARBA" id="ARBA00022679"/>
    </source>
</evidence>
<dbReference type="FunFam" id="3.30.565.10:FF:000010">
    <property type="entry name" value="Sensor histidine kinase RcsC"/>
    <property type="match status" value="1"/>
</dbReference>
<evidence type="ECO:0000256" key="1">
    <source>
        <dbReference type="ARBA" id="ARBA00000085"/>
    </source>
</evidence>
<dbReference type="InterPro" id="IPR001610">
    <property type="entry name" value="PAC"/>
</dbReference>
<dbReference type="NCBIfam" id="TIGR00229">
    <property type="entry name" value="sensory_box"/>
    <property type="match status" value="2"/>
</dbReference>
<dbReference type="SUPFAM" id="SSF47384">
    <property type="entry name" value="Homodimeric domain of signal transducing histidine kinase"/>
    <property type="match status" value="1"/>
</dbReference>
<dbReference type="PROSITE" id="PS50110">
    <property type="entry name" value="RESPONSE_REGULATORY"/>
    <property type="match status" value="2"/>
</dbReference>
<evidence type="ECO:0000256" key="10">
    <source>
        <dbReference type="ARBA" id="ARBA00022989"/>
    </source>
</evidence>
<evidence type="ECO:0000256" key="4">
    <source>
        <dbReference type="ARBA" id="ARBA00022553"/>
    </source>
</evidence>
<accession>A0A4R7PCN7</accession>
<dbReference type="SUPFAM" id="SSF55785">
    <property type="entry name" value="PYP-like sensor domain (PAS domain)"/>
    <property type="match status" value="2"/>
</dbReference>
<feature type="domain" description="Response regulatory" evidence="16">
    <location>
        <begin position="836"/>
        <end position="954"/>
    </location>
</feature>
<proteinExistence type="predicted"/>
<dbReference type="PANTHER" id="PTHR45339:SF1">
    <property type="entry name" value="HYBRID SIGNAL TRANSDUCTION HISTIDINE KINASE J"/>
    <property type="match status" value="1"/>
</dbReference>
<dbReference type="Pfam" id="PF01590">
    <property type="entry name" value="GAF"/>
    <property type="match status" value="1"/>
</dbReference>
<dbReference type="GO" id="GO:0005524">
    <property type="term" value="F:ATP binding"/>
    <property type="evidence" value="ECO:0007669"/>
    <property type="project" value="UniProtKB-KW"/>
</dbReference>
<dbReference type="PROSITE" id="PS50113">
    <property type="entry name" value="PAC"/>
    <property type="match status" value="1"/>
</dbReference>
<dbReference type="InterPro" id="IPR001789">
    <property type="entry name" value="Sig_transdc_resp-reg_receiver"/>
</dbReference>
<evidence type="ECO:0000313" key="20">
    <source>
        <dbReference type="Proteomes" id="UP000295341"/>
    </source>
</evidence>
<keyword evidence="12" id="KW-0472">Membrane</keyword>
<name>A0A4R7PCN7_9GAMM</name>
<dbReference type="SMART" id="SM00086">
    <property type="entry name" value="PAC"/>
    <property type="match status" value="2"/>
</dbReference>
<evidence type="ECO:0000256" key="9">
    <source>
        <dbReference type="ARBA" id="ARBA00022840"/>
    </source>
</evidence>
<dbReference type="Gene3D" id="3.30.565.10">
    <property type="entry name" value="Histidine kinase-like ATPase, C-terminal domain"/>
    <property type="match status" value="1"/>
</dbReference>
<evidence type="ECO:0000256" key="12">
    <source>
        <dbReference type="ARBA" id="ARBA00023136"/>
    </source>
</evidence>
<dbReference type="SUPFAM" id="SSF52172">
    <property type="entry name" value="CheY-like"/>
    <property type="match status" value="2"/>
</dbReference>
<dbReference type="InterPro" id="IPR035965">
    <property type="entry name" value="PAS-like_dom_sf"/>
</dbReference>
<keyword evidence="10" id="KW-1133">Transmembrane helix</keyword>
<keyword evidence="6" id="KW-0812">Transmembrane</keyword>
<keyword evidence="8" id="KW-0418">Kinase</keyword>
<keyword evidence="20" id="KW-1185">Reference proteome</keyword>
<dbReference type="Pfam" id="PF08447">
    <property type="entry name" value="PAS_3"/>
    <property type="match status" value="2"/>
</dbReference>
<dbReference type="CDD" id="cd00130">
    <property type="entry name" value="PAS"/>
    <property type="match status" value="2"/>
</dbReference>
<gene>
    <name evidence="19" type="ORF">DFR24_0358</name>
</gene>
<dbReference type="CDD" id="cd17546">
    <property type="entry name" value="REC_hyHK_CKI1_RcsC-like"/>
    <property type="match status" value="1"/>
</dbReference>